<gene>
    <name evidence="1" type="ORF">A8975_0405</name>
</gene>
<dbReference type="PROSITE" id="PS51257">
    <property type="entry name" value="PROKAR_LIPOPROTEIN"/>
    <property type="match status" value="1"/>
</dbReference>
<accession>A0ABY2G7N8</accession>
<keyword evidence="2" id="KW-1185">Reference proteome</keyword>
<evidence type="ECO:0000313" key="2">
    <source>
        <dbReference type="Proteomes" id="UP000294930"/>
    </source>
</evidence>
<dbReference type="Proteomes" id="UP000294930">
    <property type="component" value="Unassembled WGS sequence"/>
</dbReference>
<reference evidence="1 2" key="1">
    <citation type="submission" date="2019-03" db="EMBL/GenBank/DDBJ databases">
        <title>Genomic Encyclopedia of Type Strains, Phase III (KMG-III): the genomes of soil and plant-associated and newly described type strains.</title>
        <authorList>
            <person name="Whitman W."/>
        </authorList>
    </citation>
    <scope>NUCLEOTIDE SEQUENCE [LARGE SCALE GENOMIC DNA]</scope>
    <source>
        <strain evidence="1 2">CGMCC 1.10957</strain>
    </source>
</reference>
<dbReference type="EMBL" id="SOQZ01000001">
    <property type="protein sequence ID" value="TDY13809.1"/>
    <property type="molecule type" value="Genomic_DNA"/>
</dbReference>
<evidence type="ECO:0008006" key="3">
    <source>
        <dbReference type="Google" id="ProtNLM"/>
    </source>
</evidence>
<evidence type="ECO:0000313" key="1">
    <source>
        <dbReference type="EMBL" id="TDY13809.1"/>
    </source>
</evidence>
<name>A0ABY2G7N8_9FLAO</name>
<protein>
    <recommendedName>
        <fullName evidence="3">Ferredoxin subunit of nitrite reductase or a ring-hydroxylating dioxygenase</fullName>
    </recommendedName>
</protein>
<dbReference type="RefSeq" id="WP_129759544.1">
    <property type="nucleotide sequence ID" value="NZ_SOQZ01000001.1"/>
</dbReference>
<proteinExistence type="predicted"/>
<organism evidence="1 2">
    <name type="scientific">Meridianimaribacter flavus</name>
    <dbReference type="NCBI Taxonomy" id="571115"/>
    <lineage>
        <taxon>Bacteria</taxon>
        <taxon>Pseudomonadati</taxon>
        <taxon>Bacteroidota</taxon>
        <taxon>Flavobacteriia</taxon>
        <taxon>Flavobacteriales</taxon>
        <taxon>Flavobacteriaceae</taxon>
        <taxon>Meridianimaribacter</taxon>
    </lineage>
</organism>
<sequence>MKNFLTLLTFALLVSCSKSDDNNNCNFLQNLGVNASINLNLPQYSQLQFTSNSVYIPNQGNGGIIVTNVGSGLRAWDAADPSHTASSCSIMTIDGANAKCGCGDENEYSLFIGQPLNEALPCGLKEYRVTPTGSNTYSITN</sequence>
<comment type="caution">
    <text evidence="1">The sequence shown here is derived from an EMBL/GenBank/DDBJ whole genome shotgun (WGS) entry which is preliminary data.</text>
</comment>